<sequence>MHHAKPHTSDVADVAFISTEGRAVPFPATREHLGLEHFAFFRGYLEGLPLERLADQYLETGLDLRRARTTLRWIREQLVTAARRERDYTGARVLGIAPQVLIGPSLVSGDAASASCVPTLEAFAEAYDPYECFSQKELLALFQEAHPEVRTDRRQARNDRLRAGQLRALARLQQLLAVKPQVHHHVRGWFHRAIAGRLEAAGILSLLDLIAFIRTHGPSWHARVHRLGPVAAGRLQRWLDAHEGSLGQSVPAYALVPRRAAGLDVQRLLRPQLGGVAPLEFLSVPTGLDGQDGHNRLMGSTCRLVVTHDLGAVQAWLATLHPIGGNTWRSYRSHAERFLNWAWFEQGKALSDVDVQDCAAYREFLASPAPHWIASRHLPRYSATWRPFASALAPASIRLSMTVLQRLFNWLMAVQYLRYNPWLLIAKPKPGHGHRGANRDRSLSQGDWGLLKDYLDRLDPADPIAQRRQFVLRFAYATGLRLSELASARVGDLSCEKLDGLGMRWRLVVTGKGEHTRVVELATALVQMLQRYLAQRGMGDVVGHIDPDVPLIGRLGRDAQRHPHQPLSPNGLAHMLRQTLVEAASVYETDNPGAAHQIRQATPHWLRHTFGTHAVARGAALDVVKDQMGHASLATTSQYLHPERRKRAEDMDKAFGEHL</sequence>
<accession>A0A5E4W9M5</accession>
<evidence type="ECO:0000313" key="8">
    <source>
        <dbReference type="EMBL" id="VVE21131.1"/>
    </source>
</evidence>
<evidence type="ECO:0000256" key="1">
    <source>
        <dbReference type="ARBA" id="ARBA00008857"/>
    </source>
</evidence>
<evidence type="ECO:0000256" key="4">
    <source>
        <dbReference type="ARBA" id="ARBA00023172"/>
    </source>
</evidence>
<evidence type="ECO:0000256" key="3">
    <source>
        <dbReference type="ARBA" id="ARBA00023125"/>
    </source>
</evidence>
<dbReference type="InterPro" id="IPR013762">
    <property type="entry name" value="Integrase-like_cat_sf"/>
</dbReference>
<dbReference type="InterPro" id="IPR050090">
    <property type="entry name" value="Tyrosine_recombinase_XerCD"/>
</dbReference>
<comment type="similarity">
    <text evidence="1">Belongs to the 'phage' integrase family.</text>
</comment>
<evidence type="ECO:0000256" key="2">
    <source>
        <dbReference type="ARBA" id="ARBA00022908"/>
    </source>
</evidence>
<evidence type="ECO:0000313" key="9">
    <source>
        <dbReference type="Proteomes" id="UP000384354"/>
    </source>
</evidence>
<feature type="domain" description="Core-binding (CB)" evidence="7">
    <location>
        <begin position="307"/>
        <end position="412"/>
    </location>
</feature>
<dbReference type="InterPro" id="IPR011010">
    <property type="entry name" value="DNA_brk_join_enz"/>
</dbReference>
<dbReference type="PANTHER" id="PTHR30349:SF41">
    <property type="entry name" value="INTEGRASE_RECOMBINASE PROTEIN MJ0367-RELATED"/>
    <property type="match status" value="1"/>
</dbReference>
<dbReference type="Pfam" id="PF00589">
    <property type="entry name" value="Phage_integrase"/>
    <property type="match status" value="1"/>
</dbReference>
<feature type="domain" description="Tyr recombinase" evidence="6">
    <location>
        <begin position="438"/>
        <end position="653"/>
    </location>
</feature>
<dbReference type="OrthoDB" id="8610787at2"/>
<evidence type="ECO:0000259" key="7">
    <source>
        <dbReference type="PROSITE" id="PS51900"/>
    </source>
</evidence>
<dbReference type="InterPro" id="IPR022169">
    <property type="entry name" value="DUF3701"/>
</dbReference>
<dbReference type="InterPro" id="IPR010998">
    <property type="entry name" value="Integrase_recombinase_N"/>
</dbReference>
<reference evidence="8 9" key="1">
    <citation type="submission" date="2019-08" db="EMBL/GenBank/DDBJ databases">
        <authorList>
            <person name="Peeters C."/>
        </authorList>
    </citation>
    <scope>NUCLEOTIDE SEQUENCE [LARGE SCALE GENOMIC DNA]</scope>
    <source>
        <strain evidence="8 9">LMG 31106</strain>
    </source>
</reference>
<dbReference type="Pfam" id="PF12482">
    <property type="entry name" value="DUF3701"/>
    <property type="match status" value="1"/>
</dbReference>
<dbReference type="PANTHER" id="PTHR30349">
    <property type="entry name" value="PHAGE INTEGRASE-RELATED"/>
    <property type="match status" value="1"/>
</dbReference>
<dbReference type="Gene3D" id="1.10.443.10">
    <property type="entry name" value="Intergrase catalytic core"/>
    <property type="match status" value="1"/>
</dbReference>
<evidence type="ECO:0000256" key="5">
    <source>
        <dbReference type="PROSITE-ProRule" id="PRU01248"/>
    </source>
</evidence>
<gene>
    <name evidence="8" type="primary">xerC_3</name>
    <name evidence="8" type="ORF">PCE31106_03138</name>
</gene>
<dbReference type="Gene3D" id="1.10.150.130">
    <property type="match status" value="1"/>
</dbReference>
<dbReference type="SUPFAM" id="SSF56349">
    <property type="entry name" value="DNA breaking-rejoining enzymes"/>
    <property type="match status" value="1"/>
</dbReference>
<dbReference type="Proteomes" id="UP000384354">
    <property type="component" value="Unassembled WGS sequence"/>
</dbReference>
<organism evidence="8 9">
    <name type="scientific">Pandoraea cepalis</name>
    <dbReference type="NCBI Taxonomy" id="2508294"/>
    <lineage>
        <taxon>Bacteria</taxon>
        <taxon>Pseudomonadati</taxon>
        <taxon>Pseudomonadota</taxon>
        <taxon>Betaproteobacteria</taxon>
        <taxon>Burkholderiales</taxon>
        <taxon>Burkholderiaceae</taxon>
        <taxon>Pandoraea</taxon>
    </lineage>
</organism>
<dbReference type="CDD" id="cd00397">
    <property type="entry name" value="DNA_BRE_C"/>
    <property type="match status" value="1"/>
</dbReference>
<keyword evidence="2" id="KW-0229">DNA integration</keyword>
<evidence type="ECO:0000259" key="6">
    <source>
        <dbReference type="PROSITE" id="PS51898"/>
    </source>
</evidence>
<keyword evidence="4" id="KW-0233">DNA recombination</keyword>
<dbReference type="PROSITE" id="PS51900">
    <property type="entry name" value="CB"/>
    <property type="match status" value="1"/>
</dbReference>
<dbReference type="InterPro" id="IPR002104">
    <property type="entry name" value="Integrase_catalytic"/>
</dbReference>
<name>A0A5E4W9M5_9BURK</name>
<dbReference type="GO" id="GO:0006310">
    <property type="term" value="P:DNA recombination"/>
    <property type="evidence" value="ECO:0007669"/>
    <property type="project" value="UniProtKB-KW"/>
</dbReference>
<dbReference type="GO" id="GO:0015074">
    <property type="term" value="P:DNA integration"/>
    <property type="evidence" value="ECO:0007669"/>
    <property type="project" value="UniProtKB-KW"/>
</dbReference>
<dbReference type="GO" id="GO:0003677">
    <property type="term" value="F:DNA binding"/>
    <property type="evidence" value="ECO:0007669"/>
    <property type="project" value="UniProtKB-UniRule"/>
</dbReference>
<dbReference type="RefSeq" id="WP_150563908.1">
    <property type="nucleotide sequence ID" value="NZ_CABPSL010000012.1"/>
</dbReference>
<dbReference type="PROSITE" id="PS51898">
    <property type="entry name" value="TYR_RECOMBINASE"/>
    <property type="match status" value="1"/>
</dbReference>
<dbReference type="EMBL" id="CABPSL010000012">
    <property type="protein sequence ID" value="VVE21131.1"/>
    <property type="molecule type" value="Genomic_DNA"/>
</dbReference>
<proteinExistence type="inferred from homology"/>
<dbReference type="AlphaFoldDB" id="A0A5E4W9M5"/>
<keyword evidence="3 5" id="KW-0238">DNA-binding</keyword>
<protein>
    <submittedName>
        <fullName evidence="8">Tyrosine recombinase XerC</fullName>
    </submittedName>
</protein>
<dbReference type="InterPro" id="IPR044068">
    <property type="entry name" value="CB"/>
</dbReference>